<evidence type="ECO:0000256" key="3">
    <source>
        <dbReference type="PROSITE-ProRule" id="PRU10038"/>
    </source>
</evidence>
<dbReference type="InterPro" id="IPR013094">
    <property type="entry name" value="AB_hydrolase_3"/>
</dbReference>
<protein>
    <submittedName>
        <fullName evidence="6">Alpha/beta-hydrolase</fullName>
    </submittedName>
</protein>
<evidence type="ECO:0000256" key="1">
    <source>
        <dbReference type="ARBA" id="ARBA00010515"/>
    </source>
</evidence>
<dbReference type="SUPFAM" id="SSF53474">
    <property type="entry name" value="alpha/beta-Hydrolases"/>
    <property type="match status" value="1"/>
</dbReference>
<evidence type="ECO:0000259" key="5">
    <source>
        <dbReference type="Pfam" id="PF07859"/>
    </source>
</evidence>
<evidence type="ECO:0000256" key="4">
    <source>
        <dbReference type="SAM" id="Phobius"/>
    </source>
</evidence>
<dbReference type="EMBL" id="ML996098">
    <property type="protein sequence ID" value="KAF2741083.1"/>
    <property type="molecule type" value="Genomic_DNA"/>
</dbReference>
<evidence type="ECO:0000313" key="6">
    <source>
        <dbReference type="EMBL" id="KAF2741083.1"/>
    </source>
</evidence>
<feature type="active site" evidence="3">
    <location>
        <position position="205"/>
    </location>
</feature>
<dbReference type="InterPro" id="IPR050300">
    <property type="entry name" value="GDXG_lipolytic_enzyme"/>
</dbReference>
<comment type="similarity">
    <text evidence="1">Belongs to the 'GDXG' lipolytic enzyme family.</text>
</comment>
<gene>
    <name evidence="6" type="ORF">EJ04DRAFT_571803</name>
</gene>
<dbReference type="OrthoDB" id="2152029at2759"/>
<keyword evidence="4" id="KW-1133">Transmembrane helix</keyword>
<dbReference type="PANTHER" id="PTHR48081">
    <property type="entry name" value="AB HYDROLASE SUPERFAMILY PROTEIN C4A8.06C"/>
    <property type="match status" value="1"/>
</dbReference>
<dbReference type="PROSITE" id="PS01174">
    <property type="entry name" value="LIPASE_GDXG_SER"/>
    <property type="match status" value="1"/>
</dbReference>
<dbReference type="InterPro" id="IPR033140">
    <property type="entry name" value="Lipase_GDXG_put_SER_AS"/>
</dbReference>
<keyword evidence="2" id="KW-0378">Hydrolase</keyword>
<keyword evidence="4" id="KW-0812">Transmembrane</keyword>
<dbReference type="InterPro" id="IPR029058">
    <property type="entry name" value="AB_hydrolase_fold"/>
</dbReference>
<keyword evidence="7" id="KW-1185">Reference proteome</keyword>
<feature type="domain" description="Alpha/beta hydrolase fold-3" evidence="5">
    <location>
        <begin position="125"/>
        <end position="345"/>
    </location>
</feature>
<comment type="caution">
    <text evidence="6">The sequence shown here is derived from an EMBL/GenBank/DDBJ whole genome shotgun (WGS) entry which is preliminary data.</text>
</comment>
<dbReference type="Proteomes" id="UP000799444">
    <property type="component" value="Unassembled WGS sequence"/>
</dbReference>
<dbReference type="Gene3D" id="3.40.50.1820">
    <property type="entry name" value="alpha/beta hydrolase"/>
    <property type="match status" value="1"/>
</dbReference>
<proteinExistence type="inferred from homology"/>
<feature type="transmembrane region" description="Helical" evidence="4">
    <location>
        <begin position="6"/>
        <end position="29"/>
    </location>
</feature>
<name>A0A9P4RCJ0_9PLEO</name>
<organism evidence="6 7">
    <name type="scientific">Polyplosphaeria fusca</name>
    <dbReference type="NCBI Taxonomy" id="682080"/>
    <lineage>
        <taxon>Eukaryota</taxon>
        <taxon>Fungi</taxon>
        <taxon>Dikarya</taxon>
        <taxon>Ascomycota</taxon>
        <taxon>Pezizomycotina</taxon>
        <taxon>Dothideomycetes</taxon>
        <taxon>Pleosporomycetidae</taxon>
        <taxon>Pleosporales</taxon>
        <taxon>Tetraplosphaeriaceae</taxon>
        <taxon>Polyplosphaeria</taxon>
    </lineage>
</organism>
<dbReference type="AlphaFoldDB" id="A0A9P4RCJ0"/>
<evidence type="ECO:0000313" key="7">
    <source>
        <dbReference type="Proteomes" id="UP000799444"/>
    </source>
</evidence>
<dbReference type="PANTHER" id="PTHR48081:SF8">
    <property type="entry name" value="ALPHA_BETA HYDROLASE FOLD-3 DOMAIN-CONTAINING PROTEIN-RELATED"/>
    <property type="match status" value="1"/>
</dbReference>
<accession>A0A9P4RCJ0</accession>
<reference evidence="6" key="1">
    <citation type="journal article" date="2020" name="Stud. Mycol.">
        <title>101 Dothideomycetes genomes: a test case for predicting lifestyles and emergence of pathogens.</title>
        <authorList>
            <person name="Haridas S."/>
            <person name="Albert R."/>
            <person name="Binder M."/>
            <person name="Bloem J."/>
            <person name="Labutti K."/>
            <person name="Salamov A."/>
            <person name="Andreopoulos B."/>
            <person name="Baker S."/>
            <person name="Barry K."/>
            <person name="Bills G."/>
            <person name="Bluhm B."/>
            <person name="Cannon C."/>
            <person name="Castanera R."/>
            <person name="Culley D."/>
            <person name="Daum C."/>
            <person name="Ezra D."/>
            <person name="Gonzalez J."/>
            <person name="Henrissat B."/>
            <person name="Kuo A."/>
            <person name="Liang C."/>
            <person name="Lipzen A."/>
            <person name="Lutzoni F."/>
            <person name="Magnuson J."/>
            <person name="Mondo S."/>
            <person name="Nolan M."/>
            <person name="Ohm R."/>
            <person name="Pangilinan J."/>
            <person name="Park H.-J."/>
            <person name="Ramirez L."/>
            <person name="Alfaro M."/>
            <person name="Sun H."/>
            <person name="Tritt A."/>
            <person name="Yoshinaga Y."/>
            <person name="Zwiers L.-H."/>
            <person name="Turgeon B."/>
            <person name="Goodwin S."/>
            <person name="Spatafora J."/>
            <person name="Crous P."/>
            <person name="Grigoriev I."/>
        </authorList>
    </citation>
    <scope>NUCLEOTIDE SEQUENCE</scope>
    <source>
        <strain evidence="6">CBS 125425</strain>
    </source>
</reference>
<sequence length="372" mass="41797">MYFLKLLHVAFYIVFTLLRIPLWALYFLFPSLRQHPQWTYRQALRVRLFRTFLYVVARIRPLESLSLEPGKEGPRFTVMQPAHDDAYTSILRCDNRILPTPIGGTWYPSPPPPHSHPPSTNTPLILHFHGGGFVLGNARPSDCGSLSSLLLSHTPATHILCPAYRLSSYPSTRFPASAQDALTAYLYLLRTLHIPPTAIVLSGDSAGGHLVICLLRYIAQFGTQLDIPPPRAAWLWSPWCDVATPMADPGVVYASPQYATDFLPDDELVRWTRECWVPAGETGVRVEDPYVSPLGHAFVAPCRVFAMVGGAELNFKEVTRWCGEMGEVKRNEVRLWVEEKAPHDILKCGGIMGFEEEAARAVEEAWRFTKEG</sequence>
<dbReference type="GO" id="GO:0016787">
    <property type="term" value="F:hydrolase activity"/>
    <property type="evidence" value="ECO:0007669"/>
    <property type="project" value="UniProtKB-KW"/>
</dbReference>
<evidence type="ECO:0000256" key="2">
    <source>
        <dbReference type="ARBA" id="ARBA00022801"/>
    </source>
</evidence>
<dbReference type="Pfam" id="PF07859">
    <property type="entry name" value="Abhydrolase_3"/>
    <property type="match status" value="1"/>
</dbReference>
<keyword evidence="4" id="KW-0472">Membrane</keyword>